<evidence type="ECO:0000313" key="2">
    <source>
        <dbReference type="EMBL" id="KAJ3629998.1"/>
    </source>
</evidence>
<comment type="caution">
    <text evidence="2">The sequence shown here is derived from an EMBL/GenBank/DDBJ whole genome shotgun (WGS) entry which is preliminary data.</text>
</comment>
<keyword evidence="1" id="KW-0812">Transmembrane</keyword>
<gene>
    <name evidence="2" type="ORF">Zmor_028532</name>
</gene>
<reference evidence="2" key="1">
    <citation type="journal article" date="2023" name="G3 (Bethesda)">
        <title>Whole genome assemblies of Zophobas morio and Tenebrio molitor.</title>
        <authorList>
            <person name="Kaur S."/>
            <person name="Stinson S.A."/>
            <person name="diCenzo G.C."/>
        </authorList>
    </citation>
    <scope>NUCLEOTIDE SEQUENCE</scope>
    <source>
        <strain evidence="2">QUZm001</strain>
    </source>
</reference>
<evidence type="ECO:0000256" key="1">
    <source>
        <dbReference type="SAM" id="Phobius"/>
    </source>
</evidence>
<evidence type="ECO:0000313" key="3">
    <source>
        <dbReference type="Proteomes" id="UP001168821"/>
    </source>
</evidence>
<name>A0AA38HKY3_9CUCU</name>
<keyword evidence="1" id="KW-0472">Membrane</keyword>
<sequence>MEYYPNQMKHARNSIPLPPSQGVGAIGIIHNPGAQNVIAIYKLSVLTLFLCMTFWAFYAVIQTVNILSGAAKSQTGTAHPEAYAEKRRLRALQPWWSTHIARKRKHCRC</sequence>
<accession>A0AA38HKY3</accession>
<dbReference type="EMBL" id="JALNTZ010000967">
    <property type="protein sequence ID" value="KAJ3629998.1"/>
    <property type="molecule type" value="Genomic_DNA"/>
</dbReference>
<protein>
    <submittedName>
        <fullName evidence="2">Uncharacterized protein</fullName>
    </submittedName>
</protein>
<organism evidence="2 3">
    <name type="scientific">Zophobas morio</name>
    <dbReference type="NCBI Taxonomy" id="2755281"/>
    <lineage>
        <taxon>Eukaryota</taxon>
        <taxon>Metazoa</taxon>
        <taxon>Ecdysozoa</taxon>
        <taxon>Arthropoda</taxon>
        <taxon>Hexapoda</taxon>
        <taxon>Insecta</taxon>
        <taxon>Pterygota</taxon>
        <taxon>Neoptera</taxon>
        <taxon>Endopterygota</taxon>
        <taxon>Coleoptera</taxon>
        <taxon>Polyphaga</taxon>
        <taxon>Cucujiformia</taxon>
        <taxon>Tenebrionidae</taxon>
        <taxon>Zophobas</taxon>
    </lineage>
</organism>
<feature type="transmembrane region" description="Helical" evidence="1">
    <location>
        <begin position="39"/>
        <end position="61"/>
    </location>
</feature>
<dbReference type="AlphaFoldDB" id="A0AA38HKY3"/>
<keyword evidence="1" id="KW-1133">Transmembrane helix</keyword>
<keyword evidence="3" id="KW-1185">Reference proteome</keyword>
<dbReference type="Proteomes" id="UP001168821">
    <property type="component" value="Unassembled WGS sequence"/>
</dbReference>
<proteinExistence type="predicted"/>